<keyword evidence="3" id="KW-1185">Reference proteome</keyword>
<evidence type="ECO:0000313" key="3">
    <source>
        <dbReference type="Proteomes" id="UP000489600"/>
    </source>
</evidence>
<gene>
    <name evidence="2" type="ORF">ANE_LOCUS12532</name>
</gene>
<dbReference type="EMBL" id="CABITT030000004">
    <property type="protein sequence ID" value="VVB02088.1"/>
    <property type="molecule type" value="Genomic_DNA"/>
</dbReference>
<organism evidence="2 3">
    <name type="scientific">Arabis nemorensis</name>
    <dbReference type="NCBI Taxonomy" id="586526"/>
    <lineage>
        <taxon>Eukaryota</taxon>
        <taxon>Viridiplantae</taxon>
        <taxon>Streptophyta</taxon>
        <taxon>Embryophyta</taxon>
        <taxon>Tracheophyta</taxon>
        <taxon>Spermatophyta</taxon>
        <taxon>Magnoliopsida</taxon>
        <taxon>eudicotyledons</taxon>
        <taxon>Gunneridae</taxon>
        <taxon>Pentapetalae</taxon>
        <taxon>rosids</taxon>
        <taxon>malvids</taxon>
        <taxon>Brassicales</taxon>
        <taxon>Brassicaceae</taxon>
        <taxon>Arabideae</taxon>
        <taxon>Arabis</taxon>
    </lineage>
</organism>
<name>A0A565BL47_9BRAS</name>
<dbReference type="PANTHER" id="PTHR21596:SF54">
    <property type="entry name" value="TRANSCRIPTION REGULATOR-LIKE"/>
    <property type="match status" value="1"/>
</dbReference>
<dbReference type="AlphaFoldDB" id="A0A565BL47"/>
<evidence type="ECO:0008006" key="4">
    <source>
        <dbReference type="Google" id="ProtNLM"/>
    </source>
</evidence>
<feature type="coiled-coil region" evidence="1">
    <location>
        <begin position="44"/>
        <end position="71"/>
    </location>
</feature>
<evidence type="ECO:0000313" key="2">
    <source>
        <dbReference type="EMBL" id="VVB02088.1"/>
    </source>
</evidence>
<accession>A0A565BL47</accession>
<dbReference type="OrthoDB" id="1892195at2759"/>
<proteinExistence type="predicted"/>
<reference evidence="2" key="1">
    <citation type="submission" date="2019-07" db="EMBL/GenBank/DDBJ databases">
        <authorList>
            <person name="Dittberner H."/>
        </authorList>
    </citation>
    <scope>NUCLEOTIDE SEQUENCE [LARGE SCALE GENOMIC DNA]</scope>
</reference>
<dbReference type="PANTHER" id="PTHR21596">
    <property type="entry name" value="RIBONUCLEASE P SUBUNIT P38"/>
    <property type="match status" value="1"/>
</dbReference>
<comment type="caution">
    <text evidence="2">The sequence shown here is derived from an EMBL/GenBank/DDBJ whole genome shotgun (WGS) entry which is preliminary data.</text>
</comment>
<keyword evidence="1" id="KW-0175">Coiled coil</keyword>
<evidence type="ECO:0000256" key="1">
    <source>
        <dbReference type="SAM" id="Coils"/>
    </source>
</evidence>
<dbReference type="GO" id="GO:0080188">
    <property type="term" value="P:gene silencing by siRNA-directed DNA methylation"/>
    <property type="evidence" value="ECO:0007669"/>
    <property type="project" value="InterPro"/>
</dbReference>
<sequence>MRQLVEIMSQSVEMKKICKQELEVKIDQTSCVLESLVLHNLQLNRTYEEETEKIHNNMQELELEIENLKGNANVRRHIVGSDGDAMVKMAKAQIDLEARETALQDKTMTLAQKERVTNDEYQDARKEMIQLWNMNEDLMSGDKIRVKRMGQLNPEPFIAAVKMKHGGQNQEQRIRLSS</sequence>
<dbReference type="InterPro" id="IPR045177">
    <property type="entry name" value="FDM1-5/IDN2"/>
</dbReference>
<dbReference type="Proteomes" id="UP000489600">
    <property type="component" value="Unassembled WGS sequence"/>
</dbReference>
<protein>
    <recommendedName>
        <fullName evidence="4">Factor of DNA methylation 1-5/IDN2 domain-containing protein</fullName>
    </recommendedName>
</protein>